<dbReference type="RefSeq" id="WP_209558367.1">
    <property type="nucleotide sequence ID" value="NZ_JAEDXU010000008.1"/>
</dbReference>
<dbReference type="Gene3D" id="1.10.10.10">
    <property type="entry name" value="Winged helix-like DNA-binding domain superfamily/Winged helix DNA-binding domain"/>
    <property type="match status" value="1"/>
</dbReference>
<name>A0ABS4CN86_9ENTE</name>
<evidence type="ECO:0000256" key="1">
    <source>
        <dbReference type="ARBA" id="ARBA00023015"/>
    </source>
</evidence>
<keyword evidence="3" id="KW-0804">Transcription</keyword>
<dbReference type="SUPFAM" id="SSF46894">
    <property type="entry name" value="C-terminal effector domain of the bipartite response regulators"/>
    <property type="match status" value="1"/>
</dbReference>
<dbReference type="Pfam" id="PF00486">
    <property type="entry name" value="Trans_reg_C"/>
    <property type="match status" value="1"/>
</dbReference>
<dbReference type="Proteomes" id="UP000673375">
    <property type="component" value="Unassembled WGS sequence"/>
</dbReference>
<keyword evidence="2 4" id="KW-0238">DNA-binding</keyword>
<dbReference type="CDD" id="cd00383">
    <property type="entry name" value="trans_reg_C"/>
    <property type="match status" value="1"/>
</dbReference>
<dbReference type="PROSITE" id="PS51755">
    <property type="entry name" value="OMPR_PHOB"/>
    <property type="match status" value="1"/>
</dbReference>
<evidence type="ECO:0000313" key="6">
    <source>
        <dbReference type="EMBL" id="MBP1047591.1"/>
    </source>
</evidence>
<accession>A0ABS4CN86</accession>
<feature type="domain" description="OmpR/PhoB-type" evidence="5">
    <location>
        <begin position="133"/>
        <end position="233"/>
    </location>
</feature>
<dbReference type="InterPro" id="IPR016032">
    <property type="entry name" value="Sig_transdc_resp-reg_C-effctor"/>
</dbReference>
<proteinExistence type="predicted"/>
<keyword evidence="7" id="KW-1185">Reference proteome</keyword>
<evidence type="ECO:0000256" key="3">
    <source>
        <dbReference type="ARBA" id="ARBA00023163"/>
    </source>
</evidence>
<dbReference type="SMART" id="SM00862">
    <property type="entry name" value="Trans_reg_C"/>
    <property type="match status" value="1"/>
</dbReference>
<organism evidence="6 7">
    <name type="scientific">Enterococcus larvae</name>
    <dbReference type="NCBI Taxonomy" id="2794352"/>
    <lineage>
        <taxon>Bacteria</taxon>
        <taxon>Bacillati</taxon>
        <taxon>Bacillota</taxon>
        <taxon>Bacilli</taxon>
        <taxon>Lactobacillales</taxon>
        <taxon>Enterococcaceae</taxon>
        <taxon>Enterococcus</taxon>
    </lineage>
</organism>
<feature type="DNA-binding region" description="OmpR/PhoB-type" evidence="4">
    <location>
        <begin position="133"/>
        <end position="233"/>
    </location>
</feature>
<reference evidence="6 7" key="1">
    <citation type="submission" date="2020-12" db="EMBL/GenBank/DDBJ databases">
        <title>Vagococcus allomyrinae sp. nov. and Enterococcus lavae sp. nov., isolated from the larvae of Allomyrina dichotoma.</title>
        <authorList>
            <person name="Lee S.D."/>
        </authorList>
    </citation>
    <scope>NUCLEOTIDE SEQUENCE [LARGE SCALE GENOMIC DNA]</scope>
    <source>
        <strain evidence="6 7">BWM-S5</strain>
    </source>
</reference>
<dbReference type="EMBL" id="JAEDXU010000008">
    <property type="protein sequence ID" value="MBP1047591.1"/>
    <property type="molecule type" value="Genomic_DNA"/>
</dbReference>
<gene>
    <name evidence="6" type="ORF">I6N96_14990</name>
</gene>
<comment type="caution">
    <text evidence="6">The sequence shown here is derived from an EMBL/GenBank/DDBJ whole genome shotgun (WGS) entry which is preliminary data.</text>
</comment>
<keyword evidence="1" id="KW-0805">Transcription regulation</keyword>
<evidence type="ECO:0000256" key="2">
    <source>
        <dbReference type="ARBA" id="ARBA00023125"/>
    </source>
</evidence>
<protein>
    <submittedName>
        <fullName evidence="6">Winged helix-turn-helix transcriptional regulator</fullName>
    </submittedName>
</protein>
<evidence type="ECO:0000259" key="5">
    <source>
        <dbReference type="PROSITE" id="PS51755"/>
    </source>
</evidence>
<sequence>MKAGIINLSIELDKSYSDELQKNDINVVPLTMDDFEQKISELDAVIIHENAAVDTAQTCSILLKLKENSDAYVWVFSSSSQKIMRTVYLQLGALGIISDDCEEAELQLIISNSLSKKKGIEEDRADVPCDVDASTDEVEKLKLIPRNHSVKIQGKKEIPLTKLEYKTLELLYENKNNTVTYKELFEVIWKEKFTNQNYRVANLVFHLREKIEANSVSPISIRTVRSKGYMLDLWDSSAEDS</sequence>
<evidence type="ECO:0000256" key="4">
    <source>
        <dbReference type="PROSITE-ProRule" id="PRU01091"/>
    </source>
</evidence>
<dbReference type="InterPro" id="IPR036388">
    <property type="entry name" value="WH-like_DNA-bd_sf"/>
</dbReference>
<dbReference type="InterPro" id="IPR001867">
    <property type="entry name" value="OmpR/PhoB-type_DNA-bd"/>
</dbReference>
<evidence type="ECO:0000313" key="7">
    <source>
        <dbReference type="Proteomes" id="UP000673375"/>
    </source>
</evidence>